<dbReference type="Pfam" id="PF21547">
    <property type="entry name" value="TTI1"/>
    <property type="match status" value="1"/>
</dbReference>
<sequence>MSQSRQEAFQRLRPPCVELSSTALRFKADQASVKAVLLALEPVHDVLQSLGSQDLLDERLAEYAFFPLTHIFNQSRRLSPHVLEVAVRCVETLVSRGWRDRLLPEMARQLLILMGLLVSQDSKGQQEPATDELKTASFDCIRAIIVQVGRSGSKILDEVGDKNIVDQLVYQLLQALAESSSEDVQISAAHALVELISAITNFAVLASLLPRTVSTLVKVLRPSTQARRTRRVLVAYLELLKLILGKTLSDEVVKENVDQGGKETVKSSDQQPQSILDKSWLDATTPQVDIALVQVVKLRTHEGADVARALLDLCVLIVEDCSRTLARSAPLMVETMVVLCRSADSARANAVLKHLLTSRPDIADILSGKFYDWALALPRVMQGHDDRPKQQMLGQVATSFVALVDSWNATDELSSRIAATLVDSVSAAIGPTESKTKLVNEAPSDSIFDLVEGPNRPGAEFKPIILSHQSQQSSTKELLKFVGMLKSQTFSQGVTRSIINQTLDPNVNRRLAATWLALAFLRSPSQDTIDIDDFIKDNASQSDMQLSRPFLVSDLYALTLPNLLQYADAKTEGTADWRLVAMSLESLTLQASQLGRSYRIELMETLFPILILFGDENAILQHHAVTALNFLASACEYKSAAEMLVDNVDYLVNAVALRLNAFDVSPDSLQVIAMMMKLCGARLLPHLDDLIGSMFGALDNFHGYPTLVENLFSVLKMMVEQSSKTPEVLAIKSNKGPDTDGAIGVRLSAVEDILSDLRTRQERKKRSDQDNEAITAAPHRPWTKAEDGLGNNGPEQSGDAEDDEENDGPLEHTNGDKEPALSKSHQLLLNIAQSAVPHMSSPSPKVRLTLLQLLEEVCPVLAREENSFLPLVNTVWPAITPRLLTKDEQSSYDMPYTVQAAADTISTMCRAAGSFMTSRIEEIFGDLEALFRRVYSTVTSTKTSRQKLSSANSNLAGLGSGAFLDVRNLQQHTMAESGGSFAFNQDSGAVPTSTRRILESLVALFISILRYVRISEDNADKVFTLLAPLMDMPGKEEVKAALKEYNEDAVWLFEQYGIV</sequence>
<dbReference type="Proteomes" id="UP001161757">
    <property type="component" value="Unassembled WGS sequence"/>
</dbReference>
<dbReference type="InterPro" id="IPR052587">
    <property type="entry name" value="TELO2-interacting_protein_1"/>
</dbReference>
<dbReference type="PANTHER" id="PTHR18460">
    <property type="entry name" value="TEL2 INTERACTING PROTEIN 1 TTI1 FAMILY MEMBER"/>
    <property type="match status" value="1"/>
</dbReference>
<comment type="caution">
    <text evidence="4">The sequence shown here is derived from an EMBL/GenBank/DDBJ whole genome shotgun (WGS) entry which is preliminary data.</text>
</comment>
<dbReference type="Pfam" id="PF24181">
    <property type="entry name" value="TPR_TTI1_C"/>
    <property type="match status" value="1"/>
</dbReference>
<dbReference type="InterPro" id="IPR016024">
    <property type="entry name" value="ARM-type_fold"/>
</dbReference>
<dbReference type="PANTHER" id="PTHR18460:SF3">
    <property type="entry name" value="TELO2-INTERACTING PROTEIN 1 HOMOLOG"/>
    <property type="match status" value="1"/>
</dbReference>
<evidence type="ECO:0000256" key="1">
    <source>
        <dbReference type="SAM" id="MobiDB-lite"/>
    </source>
</evidence>
<dbReference type="InterPro" id="IPR057567">
    <property type="entry name" value="TPR_TTI1_C"/>
</dbReference>
<evidence type="ECO:0000313" key="5">
    <source>
        <dbReference type="Proteomes" id="UP001161757"/>
    </source>
</evidence>
<dbReference type="SUPFAM" id="SSF48371">
    <property type="entry name" value="ARM repeat"/>
    <property type="match status" value="1"/>
</dbReference>
<dbReference type="Gene3D" id="1.25.10.10">
    <property type="entry name" value="Leucine-rich Repeat Variant"/>
    <property type="match status" value="2"/>
</dbReference>
<dbReference type="InterPro" id="IPR057566">
    <property type="entry name" value="TPR_TTI1_N"/>
</dbReference>
<reference evidence="4" key="1">
    <citation type="submission" date="2023-01" db="EMBL/GenBank/DDBJ databases">
        <title>Exophiala dermititidis isolated from Cystic Fibrosis Patient.</title>
        <authorList>
            <person name="Kurbessoian T."/>
            <person name="Crocker A."/>
            <person name="Murante D."/>
            <person name="Hogan D.A."/>
            <person name="Stajich J.E."/>
        </authorList>
    </citation>
    <scope>NUCLEOTIDE SEQUENCE</scope>
    <source>
        <strain evidence="4">Ex8</strain>
    </source>
</reference>
<dbReference type="AlphaFoldDB" id="A0AAN6EL99"/>
<evidence type="ECO:0000259" key="2">
    <source>
        <dbReference type="Pfam" id="PF24173"/>
    </source>
</evidence>
<feature type="compositionally biased region" description="Basic and acidic residues" evidence="1">
    <location>
        <begin position="760"/>
        <end position="769"/>
    </location>
</feature>
<dbReference type="EMBL" id="JAJGCB010000026">
    <property type="protein sequence ID" value="KAJ8987263.1"/>
    <property type="molecule type" value="Genomic_DNA"/>
</dbReference>
<dbReference type="InterPro" id="IPR049362">
    <property type="entry name" value="TTI1_rpt"/>
</dbReference>
<dbReference type="Pfam" id="PF24173">
    <property type="entry name" value="TPR_TTI1_N"/>
    <property type="match status" value="1"/>
</dbReference>
<evidence type="ECO:0000259" key="3">
    <source>
        <dbReference type="Pfam" id="PF24181"/>
    </source>
</evidence>
<evidence type="ECO:0008006" key="6">
    <source>
        <dbReference type="Google" id="ProtNLM"/>
    </source>
</evidence>
<accession>A0AAN6EL99</accession>
<proteinExistence type="predicted"/>
<evidence type="ECO:0000313" key="4">
    <source>
        <dbReference type="EMBL" id="KAJ8987263.1"/>
    </source>
</evidence>
<gene>
    <name evidence="4" type="ORF">HRR80_008637</name>
</gene>
<feature type="compositionally biased region" description="Basic and acidic residues" evidence="1">
    <location>
        <begin position="809"/>
        <end position="818"/>
    </location>
</feature>
<feature type="compositionally biased region" description="Acidic residues" evidence="1">
    <location>
        <begin position="798"/>
        <end position="808"/>
    </location>
</feature>
<protein>
    <recommendedName>
        <fullName evidence="6">HEAT repeat protein</fullName>
    </recommendedName>
</protein>
<dbReference type="InterPro" id="IPR011989">
    <property type="entry name" value="ARM-like"/>
</dbReference>
<organism evidence="4 5">
    <name type="scientific">Exophiala dermatitidis</name>
    <name type="common">Black yeast-like fungus</name>
    <name type="synonym">Wangiella dermatitidis</name>
    <dbReference type="NCBI Taxonomy" id="5970"/>
    <lineage>
        <taxon>Eukaryota</taxon>
        <taxon>Fungi</taxon>
        <taxon>Dikarya</taxon>
        <taxon>Ascomycota</taxon>
        <taxon>Pezizomycotina</taxon>
        <taxon>Eurotiomycetes</taxon>
        <taxon>Chaetothyriomycetidae</taxon>
        <taxon>Chaetothyriales</taxon>
        <taxon>Herpotrichiellaceae</taxon>
        <taxon>Exophiala</taxon>
    </lineage>
</organism>
<feature type="domain" description="TTI1 C-terminal TPR" evidence="3">
    <location>
        <begin position="757"/>
        <end position="933"/>
    </location>
</feature>
<dbReference type="GO" id="GO:0005737">
    <property type="term" value="C:cytoplasm"/>
    <property type="evidence" value="ECO:0007669"/>
    <property type="project" value="TreeGrafter"/>
</dbReference>
<feature type="domain" description="TTI1 N-terminal TPR" evidence="2">
    <location>
        <begin position="9"/>
        <end position="341"/>
    </location>
</feature>
<name>A0AAN6EL99_EXODE</name>
<feature type="region of interest" description="Disordered" evidence="1">
    <location>
        <begin position="760"/>
        <end position="818"/>
    </location>
</feature>